<protein>
    <recommendedName>
        <fullName evidence="2">RNA-binding protein 48</fullName>
    </recommendedName>
</protein>
<dbReference type="PANTHER" id="PTHR20957:SF0">
    <property type="entry name" value="RNA-BINDING PROTEIN 48"/>
    <property type="match status" value="1"/>
</dbReference>
<dbReference type="InterPro" id="IPR034264">
    <property type="entry name" value="RBM48_RRM"/>
</dbReference>
<keyword evidence="3" id="KW-0507">mRNA processing</keyword>
<proteinExistence type="inferred from homology"/>
<comment type="caution">
    <text evidence="10">The sequence shown here is derived from an EMBL/GenBank/DDBJ whole genome shotgun (WGS) entry which is preliminary data.</text>
</comment>
<comment type="similarity">
    <text evidence="1">Belongs to the RBM48 family.</text>
</comment>
<sequence>MSDKSAEATNVTPCKHHAKHEFCTTRAKYRQGRELKAVKVYTINDESQHLLVHDVPSIGLTNEIKRLTAKFGVTEEVKMLSDYPCTNEFTNVYYVKYRHLREARQAKKRLDNRSFFGNLLHVCYAPEMETPVECRRKLNERFSFVQKCFKPRRDCKSQFRKTIDAESKTSDVNTFSPNANVSGTWSNLLPLSSYATVPATAAKTGTKLCSDESC</sequence>
<comment type="function">
    <text evidence="7">As a component of the minor spliceosome, involved in the splicing of U12-type introns in pre-mRNAs.</text>
</comment>
<dbReference type="Pfam" id="PF00076">
    <property type="entry name" value="RRM_1"/>
    <property type="match status" value="1"/>
</dbReference>
<accession>A0ABP1QRE1</accession>
<feature type="domain" description="RRM" evidence="9">
    <location>
        <begin position="48"/>
        <end position="127"/>
    </location>
</feature>
<dbReference type="InterPro" id="IPR012677">
    <property type="entry name" value="Nucleotide-bd_a/b_plait_sf"/>
</dbReference>
<evidence type="ECO:0000256" key="5">
    <source>
        <dbReference type="ARBA" id="ARBA00022884"/>
    </source>
</evidence>
<dbReference type="InterPro" id="IPR000504">
    <property type="entry name" value="RRM_dom"/>
</dbReference>
<keyword evidence="6" id="KW-0508">mRNA splicing</keyword>
<evidence type="ECO:0000256" key="1">
    <source>
        <dbReference type="ARBA" id="ARBA00006938"/>
    </source>
</evidence>
<evidence type="ECO:0000313" key="10">
    <source>
        <dbReference type="EMBL" id="CAL8110439.1"/>
    </source>
</evidence>
<evidence type="ECO:0000313" key="11">
    <source>
        <dbReference type="Proteomes" id="UP001642540"/>
    </source>
</evidence>
<dbReference type="EMBL" id="CAXLJM020000045">
    <property type="protein sequence ID" value="CAL8110439.1"/>
    <property type="molecule type" value="Genomic_DNA"/>
</dbReference>
<gene>
    <name evidence="10" type="ORF">ODALV1_LOCUS14251</name>
</gene>
<evidence type="ECO:0000256" key="2">
    <source>
        <dbReference type="ARBA" id="ARBA00015189"/>
    </source>
</evidence>
<dbReference type="InterPro" id="IPR035979">
    <property type="entry name" value="RBD_domain_sf"/>
</dbReference>
<evidence type="ECO:0000256" key="3">
    <source>
        <dbReference type="ARBA" id="ARBA00022664"/>
    </source>
</evidence>
<evidence type="ECO:0000256" key="8">
    <source>
        <dbReference type="PROSITE-ProRule" id="PRU00176"/>
    </source>
</evidence>
<keyword evidence="11" id="KW-1185">Reference proteome</keyword>
<dbReference type="PROSITE" id="PS50102">
    <property type="entry name" value="RRM"/>
    <property type="match status" value="1"/>
</dbReference>
<reference evidence="10 11" key="1">
    <citation type="submission" date="2024-08" db="EMBL/GenBank/DDBJ databases">
        <authorList>
            <person name="Cucini C."/>
            <person name="Frati F."/>
        </authorList>
    </citation>
    <scope>NUCLEOTIDE SEQUENCE [LARGE SCALE GENOMIC DNA]</scope>
</reference>
<dbReference type="Gene3D" id="3.30.70.330">
    <property type="match status" value="1"/>
</dbReference>
<evidence type="ECO:0000256" key="7">
    <source>
        <dbReference type="ARBA" id="ARBA00035004"/>
    </source>
</evidence>
<evidence type="ECO:0000259" key="9">
    <source>
        <dbReference type="PROSITE" id="PS50102"/>
    </source>
</evidence>
<keyword evidence="5 8" id="KW-0694">RNA-binding</keyword>
<dbReference type="CDD" id="cd12442">
    <property type="entry name" value="RRM_RBM48"/>
    <property type="match status" value="1"/>
</dbReference>
<dbReference type="Proteomes" id="UP001642540">
    <property type="component" value="Unassembled WGS sequence"/>
</dbReference>
<evidence type="ECO:0000256" key="4">
    <source>
        <dbReference type="ARBA" id="ARBA00022728"/>
    </source>
</evidence>
<keyword evidence="4" id="KW-0747">Spliceosome</keyword>
<evidence type="ECO:0000256" key="6">
    <source>
        <dbReference type="ARBA" id="ARBA00023187"/>
    </source>
</evidence>
<dbReference type="InterPro" id="IPR039599">
    <property type="entry name" value="RBM48"/>
</dbReference>
<dbReference type="PANTHER" id="PTHR20957">
    <property type="entry name" value="RNA-BINDING PROTEIN 48"/>
    <property type="match status" value="1"/>
</dbReference>
<name>A0ABP1QRE1_9HEXA</name>
<organism evidence="10 11">
    <name type="scientific">Orchesella dallaii</name>
    <dbReference type="NCBI Taxonomy" id="48710"/>
    <lineage>
        <taxon>Eukaryota</taxon>
        <taxon>Metazoa</taxon>
        <taxon>Ecdysozoa</taxon>
        <taxon>Arthropoda</taxon>
        <taxon>Hexapoda</taxon>
        <taxon>Collembola</taxon>
        <taxon>Entomobryomorpha</taxon>
        <taxon>Entomobryoidea</taxon>
        <taxon>Orchesellidae</taxon>
        <taxon>Orchesellinae</taxon>
        <taxon>Orchesella</taxon>
    </lineage>
</organism>
<dbReference type="SUPFAM" id="SSF54928">
    <property type="entry name" value="RNA-binding domain, RBD"/>
    <property type="match status" value="1"/>
</dbReference>